<keyword evidence="2" id="KW-1185">Reference proteome</keyword>
<dbReference type="AlphaFoldDB" id="A0AAD8Q0U6"/>
<sequence>MAPLDRWHSTLGKANASTTCRQEAEDGGKVNARIEVRLGQRYCCSATCASSFLDLIFVRMHEGFLCIRLTLQVCKYVIRNSMGPYPLYATWSKEPNLHFLVTTRAFGRCMVDERLVLRCKHPENTSCQKMVGQESKWCFRSGLELTMSLVGHVRTCHVESD</sequence>
<comment type="caution">
    <text evidence="1">The sequence shown here is derived from an EMBL/GenBank/DDBJ whole genome shotgun (WGS) entry which is preliminary data.</text>
</comment>
<reference evidence="1" key="1">
    <citation type="submission" date="2021-06" db="EMBL/GenBank/DDBJ databases">
        <title>Comparative genomics, transcriptomics and evolutionary studies reveal genomic signatures of adaptation to plant cell wall in hemibiotrophic fungi.</title>
        <authorList>
            <consortium name="DOE Joint Genome Institute"/>
            <person name="Baroncelli R."/>
            <person name="Diaz J.F."/>
            <person name="Benocci T."/>
            <person name="Peng M."/>
            <person name="Battaglia E."/>
            <person name="Haridas S."/>
            <person name="Andreopoulos W."/>
            <person name="Labutti K."/>
            <person name="Pangilinan J."/>
            <person name="Floch G.L."/>
            <person name="Makela M.R."/>
            <person name="Henrissat B."/>
            <person name="Grigoriev I.V."/>
            <person name="Crouch J.A."/>
            <person name="De Vries R.P."/>
            <person name="Sukno S.A."/>
            <person name="Thon M.R."/>
        </authorList>
    </citation>
    <scope>NUCLEOTIDE SEQUENCE</scope>
    <source>
        <strain evidence="1">CBS 125086</strain>
    </source>
</reference>
<dbReference type="RefSeq" id="XP_060414588.1">
    <property type="nucleotide sequence ID" value="XM_060551319.1"/>
</dbReference>
<gene>
    <name evidence="1" type="ORF">LY79DRAFT_182487</name>
</gene>
<name>A0AAD8Q0U6_9PEZI</name>
<accession>A0AAD8Q0U6</accession>
<protein>
    <submittedName>
        <fullName evidence="1">Uncharacterized protein</fullName>
    </submittedName>
</protein>
<evidence type="ECO:0000313" key="2">
    <source>
        <dbReference type="Proteomes" id="UP001230504"/>
    </source>
</evidence>
<dbReference type="GeneID" id="85435559"/>
<evidence type="ECO:0000313" key="1">
    <source>
        <dbReference type="EMBL" id="KAK1593277.1"/>
    </source>
</evidence>
<dbReference type="EMBL" id="JAHLJV010000026">
    <property type="protein sequence ID" value="KAK1593277.1"/>
    <property type="molecule type" value="Genomic_DNA"/>
</dbReference>
<dbReference type="Proteomes" id="UP001230504">
    <property type="component" value="Unassembled WGS sequence"/>
</dbReference>
<proteinExistence type="predicted"/>
<organism evidence="1 2">
    <name type="scientific">Colletotrichum navitas</name>
    <dbReference type="NCBI Taxonomy" id="681940"/>
    <lineage>
        <taxon>Eukaryota</taxon>
        <taxon>Fungi</taxon>
        <taxon>Dikarya</taxon>
        <taxon>Ascomycota</taxon>
        <taxon>Pezizomycotina</taxon>
        <taxon>Sordariomycetes</taxon>
        <taxon>Hypocreomycetidae</taxon>
        <taxon>Glomerellales</taxon>
        <taxon>Glomerellaceae</taxon>
        <taxon>Colletotrichum</taxon>
        <taxon>Colletotrichum graminicola species complex</taxon>
    </lineage>
</organism>